<accession>A0A3P7QRI8</accession>
<dbReference type="GO" id="GO:0007165">
    <property type="term" value="P:signal transduction"/>
    <property type="evidence" value="ECO:0007669"/>
    <property type="project" value="TreeGrafter"/>
</dbReference>
<dbReference type="AlphaFoldDB" id="A0A3P7QRI8"/>
<evidence type="ECO:0008006" key="4">
    <source>
        <dbReference type="Google" id="ProtNLM"/>
    </source>
</evidence>
<dbReference type="Proteomes" id="UP000271889">
    <property type="component" value="Unassembled WGS sequence"/>
</dbReference>
<feature type="chain" id="PRO_5017994593" description="GH18 domain-containing protein" evidence="1">
    <location>
        <begin position="19"/>
        <end position="174"/>
    </location>
</feature>
<dbReference type="PANTHER" id="PTHR23208:SF36">
    <property type="entry name" value="LYSOZYME-RELATED"/>
    <property type="match status" value="1"/>
</dbReference>
<reference evidence="2 3" key="1">
    <citation type="submission" date="2018-11" db="EMBL/GenBank/DDBJ databases">
        <authorList>
            <consortium name="Pathogen Informatics"/>
        </authorList>
    </citation>
    <scope>NUCLEOTIDE SEQUENCE [LARGE SCALE GENOMIC DNA]</scope>
</reference>
<dbReference type="SUPFAM" id="SSF51445">
    <property type="entry name" value="(Trans)glycosidases"/>
    <property type="match status" value="1"/>
</dbReference>
<feature type="signal peptide" evidence="1">
    <location>
        <begin position="1"/>
        <end position="18"/>
    </location>
</feature>
<sequence>MQAYLIFLSLISLCFAKAAPGNQTFYNYAYALDLSGAVPYNTFTCIKSNGYSTVFVRAYDPSAGLGTEVFMTPLLRSMKRGSEQFRELYDGLRYGNIQLRTVWIQVTSPVNWGPNVQENINFINDIIMAANEMRCCRDVYTMNTMKHQVGLRQKLDGKIVVGLLGSTIGFVQSV</sequence>
<protein>
    <recommendedName>
        <fullName evidence="4">GH18 domain-containing protein</fullName>
    </recommendedName>
</protein>
<dbReference type="GO" id="GO:0045087">
    <property type="term" value="P:innate immune response"/>
    <property type="evidence" value="ECO:0007669"/>
    <property type="project" value="TreeGrafter"/>
</dbReference>
<evidence type="ECO:0000313" key="3">
    <source>
        <dbReference type="Proteomes" id="UP000271889"/>
    </source>
</evidence>
<dbReference type="InterPro" id="IPR017853">
    <property type="entry name" value="GH"/>
</dbReference>
<evidence type="ECO:0000256" key="1">
    <source>
        <dbReference type="SAM" id="SignalP"/>
    </source>
</evidence>
<name>A0A3P7QRI8_CYLGO</name>
<organism evidence="2 3">
    <name type="scientific">Cylicostephanus goldi</name>
    <name type="common">Nematode worm</name>
    <dbReference type="NCBI Taxonomy" id="71465"/>
    <lineage>
        <taxon>Eukaryota</taxon>
        <taxon>Metazoa</taxon>
        <taxon>Ecdysozoa</taxon>
        <taxon>Nematoda</taxon>
        <taxon>Chromadorea</taxon>
        <taxon>Rhabditida</taxon>
        <taxon>Rhabditina</taxon>
        <taxon>Rhabditomorpha</taxon>
        <taxon>Strongyloidea</taxon>
        <taxon>Strongylidae</taxon>
        <taxon>Cylicostephanus</taxon>
    </lineage>
</organism>
<dbReference type="EMBL" id="UYRV01124580">
    <property type="protein sequence ID" value="VDN34432.1"/>
    <property type="molecule type" value="Genomic_DNA"/>
</dbReference>
<dbReference type="OrthoDB" id="25039at2759"/>
<proteinExistence type="predicted"/>
<keyword evidence="3" id="KW-1185">Reference proteome</keyword>
<evidence type="ECO:0000313" key="2">
    <source>
        <dbReference type="EMBL" id="VDN34432.1"/>
    </source>
</evidence>
<dbReference type="PANTHER" id="PTHR23208">
    <property type="entry name" value="LYSOZYME PROTEIN"/>
    <property type="match status" value="1"/>
</dbReference>
<gene>
    <name evidence="2" type="ORF">CGOC_LOCUS12628</name>
</gene>
<dbReference type="InterPro" id="IPR051595">
    <property type="entry name" value="GH25_Enzymes"/>
</dbReference>
<keyword evidence="1" id="KW-0732">Signal</keyword>